<evidence type="ECO:0000313" key="1">
    <source>
        <dbReference type="EMBL" id="EFP87769.1"/>
    </source>
</evidence>
<protein>
    <submittedName>
        <fullName evidence="1">Uncharacterized protein</fullName>
    </submittedName>
</protein>
<sequence length="281" mass="33010">MTIIQKSTRRKRNKMINNRFRWMCQRSNKSKQLIFRKYRLELLHHSRRGTRRSNYILPLVRFQKQYDKVSSKQPILKKISPKEEQVRVQSMSKRSNFLSLSISNAKVPCQSRIDKRKPEATAPLARLKDKARRMVNKHWEFPIDHCKRRPSAAVSSCQLFNRECQSGEAQEEHIKRGTKQLGKLFDPGIEQNFAFTKERKPCHLIADEEISDSCEFREWKIKTKSWLRLSANVSNKFLQAFSSRIGPKSIRGITSFLQPEKVDRLVKDNRSASPLKTTSHV</sequence>
<dbReference type="AlphaFoldDB" id="E3KTU5"/>
<dbReference type="Proteomes" id="UP000008783">
    <property type="component" value="Unassembled WGS sequence"/>
</dbReference>
<reference evidence="2" key="2">
    <citation type="journal article" date="2011" name="Proc. Natl. Acad. Sci. U.S.A.">
        <title>Obligate biotrophy features unraveled by the genomic analysis of rust fungi.</title>
        <authorList>
            <person name="Duplessis S."/>
            <person name="Cuomo C.A."/>
            <person name="Lin Y.-C."/>
            <person name="Aerts A."/>
            <person name="Tisserant E."/>
            <person name="Veneault-Fourrey C."/>
            <person name="Joly D.L."/>
            <person name="Hacquard S."/>
            <person name="Amselem J."/>
            <person name="Cantarel B.L."/>
            <person name="Chiu R."/>
            <person name="Coutinho P.M."/>
            <person name="Feau N."/>
            <person name="Field M."/>
            <person name="Frey P."/>
            <person name="Gelhaye E."/>
            <person name="Goldberg J."/>
            <person name="Grabherr M.G."/>
            <person name="Kodira C.D."/>
            <person name="Kohler A."/>
            <person name="Kuees U."/>
            <person name="Lindquist E.A."/>
            <person name="Lucas S.M."/>
            <person name="Mago R."/>
            <person name="Mauceli E."/>
            <person name="Morin E."/>
            <person name="Murat C."/>
            <person name="Pangilinan J.L."/>
            <person name="Park R."/>
            <person name="Pearson M."/>
            <person name="Quesneville H."/>
            <person name="Rouhier N."/>
            <person name="Sakthikumar S."/>
            <person name="Salamov A.A."/>
            <person name="Schmutz J."/>
            <person name="Selles B."/>
            <person name="Shapiro H."/>
            <person name="Tanguay P."/>
            <person name="Tuskan G.A."/>
            <person name="Henrissat B."/>
            <person name="Van de Peer Y."/>
            <person name="Rouze P."/>
            <person name="Ellis J.G."/>
            <person name="Dodds P.N."/>
            <person name="Schein J.E."/>
            <person name="Zhong S."/>
            <person name="Hamelin R.C."/>
            <person name="Grigoriev I.V."/>
            <person name="Szabo L.J."/>
            <person name="Martin F."/>
        </authorList>
    </citation>
    <scope>NUCLEOTIDE SEQUENCE [LARGE SCALE GENOMIC DNA]</scope>
    <source>
        <strain evidence="2">CRL 75-36-700-3 / race SCCL</strain>
    </source>
</reference>
<accession>E3KTU5</accession>
<keyword evidence="2" id="KW-1185">Reference proteome</keyword>
<evidence type="ECO:0000313" key="2">
    <source>
        <dbReference type="Proteomes" id="UP000008783"/>
    </source>
</evidence>
<dbReference type="KEGG" id="pgr:PGTG_13555"/>
<dbReference type="VEuPathDB" id="FungiDB:PGTG_13555"/>
<dbReference type="RefSeq" id="XP_003332188.1">
    <property type="nucleotide sequence ID" value="XM_003332140.1"/>
</dbReference>
<reference key="1">
    <citation type="submission" date="2007-01" db="EMBL/GenBank/DDBJ databases">
        <title>The Genome Sequence of Puccinia graminis f. sp. tritici Strain CRL 75-36-700-3.</title>
        <authorList>
            <consortium name="The Broad Institute Genome Sequencing Platform"/>
            <person name="Birren B."/>
            <person name="Lander E."/>
            <person name="Galagan J."/>
            <person name="Nusbaum C."/>
            <person name="Devon K."/>
            <person name="Cuomo C."/>
            <person name="Jaffe D."/>
            <person name="Butler J."/>
            <person name="Alvarez P."/>
            <person name="Gnerre S."/>
            <person name="Grabherr M."/>
            <person name="Mauceli E."/>
            <person name="Brockman W."/>
            <person name="Young S."/>
            <person name="LaButti K."/>
            <person name="Sykes S."/>
            <person name="DeCaprio D."/>
            <person name="Crawford M."/>
            <person name="Koehrsen M."/>
            <person name="Engels R."/>
            <person name="Montgomery P."/>
            <person name="Pearson M."/>
            <person name="Howarth C."/>
            <person name="Larson L."/>
            <person name="White J."/>
            <person name="Zeng Q."/>
            <person name="Kodira C."/>
            <person name="Yandava C."/>
            <person name="Alvarado L."/>
            <person name="O'Leary S."/>
            <person name="Szabo L."/>
            <person name="Dean R."/>
            <person name="Schein J."/>
        </authorList>
    </citation>
    <scope>NUCLEOTIDE SEQUENCE</scope>
    <source>
        <strain>CRL 75-36-700-3</strain>
    </source>
</reference>
<dbReference type="GeneID" id="10539167"/>
<gene>
    <name evidence="1" type="ORF">PGTG_13555</name>
</gene>
<dbReference type="HOGENOM" id="CLU_990915_0_0_1"/>
<dbReference type="InParanoid" id="E3KTU5"/>
<name>E3KTU5_PUCGT</name>
<organism evidence="1 2">
    <name type="scientific">Puccinia graminis f. sp. tritici (strain CRL 75-36-700-3 / race SCCL)</name>
    <name type="common">Black stem rust fungus</name>
    <dbReference type="NCBI Taxonomy" id="418459"/>
    <lineage>
        <taxon>Eukaryota</taxon>
        <taxon>Fungi</taxon>
        <taxon>Dikarya</taxon>
        <taxon>Basidiomycota</taxon>
        <taxon>Pucciniomycotina</taxon>
        <taxon>Pucciniomycetes</taxon>
        <taxon>Pucciniales</taxon>
        <taxon>Pucciniaceae</taxon>
        <taxon>Puccinia</taxon>
    </lineage>
</organism>
<proteinExistence type="predicted"/>
<dbReference type="EMBL" id="DS178308">
    <property type="protein sequence ID" value="EFP87769.1"/>
    <property type="molecule type" value="Genomic_DNA"/>
</dbReference>